<accession>A0A1J0MDR5</accession>
<name>A0A1J0MDR5_9CAUD</name>
<proteinExistence type="predicted"/>
<sequence length="60" mass="6399">MDPNETLKELRDLAQTVTMQGGGTDEQAVRMAELVQALDSWMTTGGFSPAAWNTGARATA</sequence>
<gene>
    <name evidence="1" type="ORF">SEA_TAPTIC_88</name>
</gene>
<dbReference type="Proteomes" id="UP000225735">
    <property type="component" value="Segment"/>
</dbReference>
<evidence type="ECO:0000313" key="2">
    <source>
        <dbReference type="Proteomes" id="UP000225735"/>
    </source>
</evidence>
<keyword evidence="2" id="KW-1185">Reference proteome</keyword>
<evidence type="ECO:0000313" key="1">
    <source>
        <dbReference type="EMBL" id="APD19314.1"/>
    </source>
</evidence>
<protein>
    <submittedName>
        <fullName evidence="1">Uncharacterized protein</fullName>
    </submittedName>
</protein>
<organism evidence="1 2">
    <name type="scientific">Mycobacterium phage Taptic</name>
    <dbReference type="NCBI Taxonomy" id="1920305"/>
    <lineage>
        <taxon>Viruses</taxon>
        <taxon>Duplodnaviria</taxon>
        <taxon>Heunggongvirae</taxon>
        <taxon>Uroviricota</taxon>
        <taxon>Caudoviricetes</taxon>
        <taxon>Northamptonvirus</taxon>
        <taxon>Northamptonvirus taptic</taxon>
    </lineage>
</organism>
<dbReference type="EMBL" id="KY130461">
    <property type="protein sequence ID" value="APD19314.1"/>
    <property type="molecule type" value="Genomic_DNA"/>
</dbReference>
<reference evidence="1 2" key="1">
    <citation type="submission" date="2016-11" db="EMBL/GenBank/DDBJ databases">
        <authorList>
            <person name="Seier E.R."/>
            <person name="Hipwell C.M."/>
            <person name="Kelliher A.B."/>
            <person name="Lando N.A."/>
            <person name="Tsaousis B.E."/>
            <person name="Esposito E.C."/>
            <person name="Heckman E.L."/>
            <person name="Mageeney C.M."/>
            <person name="Kenna M.A."/>
            <person name="Ware V.C."/>
            <person name="Garlena R.A."/>
            <person name="Russell D.A."/>
            <person name="Pope W.H."/>
            <person name="Jacobs-Sera D."/>
            <person name="Hendrix R.W."/>
            <person name="Hatfull G.F."/>
        </authorList>
    </citation>
    <scope>NUCLEOTIDE SEQUENCE [LARGE SCALE GENOMIC DNA]</scope>
</reference>